<dbReference type="AlphaFoldDB" id="A0A084J7N7"/>
<dbReference type="STRING" id="318464.IO99_17385"/>
<keyword evidence="1" id="KW-0472">Membrane</keyword>
<comment type="caution">
    <text evidence="2">The sequence shown here is derived from an EMBL/GenBank/DDBJ whole genome shotgun (WGS) entry which is preliminary data.</text>
</comment>
<proteinExistence type="predicted"/>
<dbReference type="EMBL" id="JPMD01000050">
    <property type="protein sequence ID" value="KEZ84971.1"/>
    <property type="molecule type" value="Genomic_DNA"/>
</dbReference>
<keyword evidence="3" id="KW-1185">Reference proteome</keyword>
<evidence type="ECO:0000313" key="3">
    <source>
        <dbReference type="Proteomes" id="UP000028542"/>
    </source>
</evidence>
<reference evidence="2 3" key="1">
    <citation type="submission" date="2014-07" db="EMBL/GenBank/DDBJ databases">
        <title>Draft genome of Clostridium sulfidigenes 113A isolated from sediments associated with methane hydrate from Krishna Godavari basin.</title>
        <authorList>
            <person name="Honkalas V.S."/>
            <person name="Dabir A.P."/>
            <person name="Arora P."/>
            <person name="Dhakephalkar P.K."/>
        </authorList>
    </citation>
    <scope>NUCLEOTIDE SEQUENCE [LARGE SCALE GENOMIC DNA]</scope>
    <source>
        <strain evidence="2 3">113A</strain>
    </source>
</reference>
<evidence type="ECO:0000313" key="2">
    <source>
        <dbReference type="EMBL" id="KEZ84971.1"/>
    </source>
</evidence>
<feature type="transmembrane region" description="Helical" evidence="1">
    <location>
        <begin position="54"/>
        <end position="79"/>
    </location>
</feature>
<gene>
    <name evidence="2" type="ORF">IO99_17385</name>
</gene>
<keyword evidence="1" id="KW-1133">Transmembrane helix</keyword>
<dbReference type="eggNOG" id="ENOG5030GBQ">
    <property type="taxonomic scope" value="Bacteria"/>
</dbReference>
<feature type="transmembrane region" description="Helical" evidence="1">
    <location>
        <begin position="12"/>
        <end position="34"/>
    </location>
</feature>
<organism evidence="2 3">
    <name type="scientific">Clostridium sulfidigenes</name>
    <dbReference type="NCBI Taxonomy" id="318464"/>
    <lineage>
        <taxon>Bacteria</taxon>
        <taxon>Bacillati</taxon>
        <taxon>Bacillota</taxon>
        <taxon>Clostridia</taxon>
        <taxon>Eubacteriales</taxon>
        <taxon>Clostridiaceae</taxon>
        <taxon>Clostridium</taxon>
    </lineage>
</organism>
<sequence>MASEFKNTPKVTFILNICSIIMGVFAIFNIYTSYKHISNLILQGFEPSKQLAEVINYYLISVTPYVFYGICLFLLGFIIKQISYIGNCNEVCGNTEKSVVEQENDDIVDDILADINSKYNN</sequence>
<protein>
    <submittedName>
        <fullName evidence="2">Uncharacterized protein</fullName>
    </submittedName>
</protein>
<accession>A0A084J7N7</accession>
<dbReference type="Proteomes" id="UP000028542">
    <property type="component" value="Unassembled WGS sequence"/>
</dbReference>
<evidence type="ECO:0000256" key="1">
    <source>
        <dbReference type="SAM" id="Phobius"/>
    </source>
</evidence>
<keyword evidence="1" id="KW-0812">Transmembrane</keyword>
<name>A0A084J7N7_9CLOT</name>